<evidence type="ECO:0000313" key="3">
    <source>
        <dbReference type="EMBL" id="KAF0912958.1"/>
    </source>
</evidence>
<feature type="compositionally biased region" description="Basic and acidic residues" evidence="1">
    <location>
        <begin position="352"/>
        <end position="361"/>
    </location>
</feature>
<dbReference type="SMART" id="SM00743">
    <property type="entry name" value="Agenet"/>
    <property type="match status" value="2"/>
</dbReference>
<dbReference type="Proteomes" id="UP000479710">
    <property type="component" value="Unassembled WGS sequence"/>
</dbReference>
<feature type="region of interest" description="Disordered" evidence="1">
    <location>
        <begin position="689"/>
        <end position="728"/>
    </location>
</feature>
<feature type="region of interest" description="Disordered" evidence="1">
    <location>
        <begin position="1"/>
        <end position="23"/>
    </location>
</feature>
<name>A0A6G1DK01_9ORYZ</name>
<dbReference type="InterPro" id="IPR008395">
    <property type="entry name" value="Agenet-like_dom"/>
</dbReference>
<dbReference type="SUPFAM" id="SSF82061">
    <property type="entry name" value="BAH domain"/>
    <property type="match status" value="1"/>
</dbReference>
<dbReference type="InterPro" id="IPR043151">
    <property type="entry name" value="BAH_sf"/>
</dbReference>
<dbReference type="PROSITE" id="PS51038">
    <property type="entry name" value="BAH"/>
    <property type="match status" value="1"/>
</dbReference>
<gene>
    <name evidence="3" type="ORF">E2562_019767</name>
</gene>
<comment type="caution">
    <text evidence="3">The sequence shown here is derived from an EMBL/GenBank/DDBJ whole genome shotgun (WGS) entry which is preliminary data.</text>
</comment>
<feature type="region of interest" description="Disordered" evidence="1">
    <location>
        <begin position="141"/>
        <end position="168"/>
    </location>
</feature>
<feature type="compositionally biased region" description="Basic and acidic residues" evidence="1">
    <location>
        <begin position="636"/>
        <end position="647"/>
    </location>
</feature>
<dbReference type="Pfam" id="PF05641">
    <property type="entry name" value="Agenet"/>
    <property type="match status" value="1"/>
</dbReference>
<dbReference type="AlphaFoldDB" id="A0A6G1DK01"/>
<dbReference type="OrthoDB" id="1883212at2759"/>
<dbReference type="PANTHER" id="PTHR31917:SF58">
    <property type="entry name" value="AGENET AND BROMO-ADJACENT HOMOLOGY (BAH) DOMAIN-CONTAINING PROTEIN"/>
    <property type="match status" value="1"/>
</dbReference>
<feature type="compositionally biased region" description="Polar residues" evidence="1">
    <location>
        <begin position="331"/>
        <end position="351"/>
    </location>
</feature>
<feature type="compositionally biased region" description="Gly residues" evidence="1">
    <location>
        <begin position="9"/>
        <end position="19"/>
    </location>
</feature>
<feature type="domain" description="BAH" evidence="2">
    <location>
        <begin position="195"/>
        <end position="312"/>
    </location>
</feature>
<accession>A0A6G1DK01</accession>
<feature type="region of interest" description="Disordered" evidence="1">
    <location>
        <begin position="331"/>
        <end position="373"/>
    </location>
</feature>
<dbReference type="GO" id="GO:0003682">
    <property type="term" value="F:chromatin binding"/>
    <property type="evidence" value="ECO:0007669"/>
    <property type="project" value="InterPro"/>
</dbReference>
<dbReference type="Gene3D" id="2.30.30.490">
    <property type="match status" value="1"/>
</dbReference>
<protein>
    <recommendedName>
        <fullName evidence="2">BAH domain-containing protein</fullName>
    </recommendedName>
</protein>
<feature type="compositionally biased region" description="Polar residues" evidence="1">
    <location>
        <begin position="611"/>
        <end position="621"/>
    </location>
</feature>
<dbReference type="InterPro" id="IPR001025">
    <property type="entry name" value="BAH_dom"/>
</dbReference>
<evidence type="ECO:0000259" key="2">
    <source>
        <dbReference type="PROSITE" id="PS51038"/>
    </source>
</evidence>
<feature type="region of interest" description="Disordered" evidence="1">
    <location>
        <begin position="570"/>
        <end position="589"/>
    </location>
</feature>
<feature type="region of interest" description="Disordered" evidence="1">
    <location>
        <begin position="597"/>
        <end position="647"/>
    </location>
</feature>
<dbReference type="Pfam" id="PF01426">
    <property type="entry name" value="BAH"/>
    <property type="match status" value="1"/>
</dbReference>
<proteinExistence type="predicted"/>
<dbReference type="PANTHER" id="PTHR31917">
    <property type="entry name" value="AGENET DOMAIN-CONTAINING PROTEIN-RELATED"/>
    <property type="match status" value="1"/>
</dbReference>
<evidence type="ECO:0000256" key="1">
    <source>
        <dbReference type="SAM" id="MobiDB-lite"/>
    </source>
</evidence>
<dbReference type="EMBL" id="SPHZ02000006">
    <property type="protein sequence ID" value="KAF0912958.1"/>
    <property type="molecule type" value="Genomic_DNA"/>
</dbReference>
<keyword evidence="4" id="KW-1185">Reference proteome</keyword>
<sequence length="728" mass="81171">MMNVRGRGARNGNGCSQGRGGRRVHSDVVVGANTAVLVAMRWVRLEVDSVPGDEGQRDIVNYYLRRGTGVSNGERELAVVGTHRGNGRVTYMVHEPFLQSLQEMQVAALVGVERIRWQSRREVVDWLNLLISDVTSDEAAVGNNDGEDAKLGNFSTPEDSSSSAAGNDSDDFKWLGPASHSRKGKSYMSFWRRGFTIMVHDFVYILVQDSKSLVAYVEKLYEDNHANNMVQIRWFYTLDNDGIQIAPGVNDREILLSDSLQDIRVECVDGLASVLNAEHFEKFQTSVDNTNWEPYLCIRQIDNDNNVSAFDIGQLQGYSEQEIFSIVSDTSPVTAHPDTSNNKNKPSSSDGEQNRKHDANGDHYQTVENPTAGDETNVQAIVINIPPCNASPAESASDLLNSAQEQYLEQYFSPGCLVECLCQDSGIRGCWFIGSVIRRRRDRIRVSYQHPQDPEISGAKLEEWLRVTRTANPDSLGIRLSGRPRIRPHNVPEREHASSIGVGTIVDGWLYDGWWEGIVVKVIDAGRLQVFLPGEKKMVLFRRNELRHSLEWIDTEWKAFDDREDRARRIPTAQDLGTPIITPQELPNREEIENSIGQSHRGAGGERSSGAVANQGNSQGSELPARSDMQNSSNGDKTKPDLLRRADDLGSSNFNYFGMSVSEEIRTDDKRPQVDLTNVLKSDSLKWTERKARGSFGQRMHSDGSSGSSSQEYIKELSPSGDPSEFSA</sequence>
<evidence type="ECO:0000313" key="4">
    <source>
        <dbReference type="Proteomes" id="UP000479710"/>
    </source>
</evidence>
<dbReference type="EMBL" id="SPHZ02000006">
    <property type="protein sequence ID" value="KAF0912956.1"/>
    <property type="molecule type" value="Genomic_DNA"/>
</dbReference>
<organism evidence="3 4">
    <name type="scientific">Oryza meyeriana var. granulata</name>
    <dbReference type="NCBI Taxonomy" id="110450"/>
    <lineage>
        <taxon>Eukaryota</taxon>
        <taxon>Viridiplantae</taxon>
        <taxon>Streptophyta</taxon>
        <taxon>Embryophyta</taxon>
        <taxon>Tracheophyta</taxon>
        <taxon>Spermatophyta</taxon>
        <taxon>Magnoliopsida</taxon>
        <taxon>Liliopsida</taxon>
        <taxon>Poales</taxon>
        <taxon>Poaceae</taxon>
        <taxon>BOP clade</taxon>
        <taxon>Oryzoideae</taxon>
        <taxon>Oryzeae</taxon>
        <taxon>Oryzinae</taxon>
        <taxon>Oryza</taxon>
        <taxon>Oryza meyeriana</taxon>
    </lineage>
</organism>
<reference evidence="3 4" key="1">
    <citation type="submission" date="2019-11" db="EMBL/GenBank/DDBJ databases">
        <title>Whole genome sequence of Oryza granulata.</title>
        <authorList>
            <person name="Li W."/>
        </authorList>
    </citation>
    <scope>NUCLEOTIDE SEQUENCE [LARGE SCALE GENOMIC DNA]</scope>
    <source>
        <strain evidence="4">cv. Menghai</strain>
        <tissue evidence="3">Leaf</tissue>
    </source>
</reference>
<dbReference type="InterPro" id="IPR014002">
    <property type="entry name" value="Agenet_dom_plant"/>
</dbReference>